<dbReference type="InterPro" id="IPR002143">
    <property type="entry name" value="Ribosomal_uL1"/>
</dbReference>
<evidence type="ECO:0000256" key="6">
    <source>
        <dbReference type="ARBA" id="ARBA00022884"/>
    </source>
</evidence>
<dbReference type="CDD" id="cd00403">
    <property type="entry name" value="Ribosomal_L1"/>
    <property type="match status" value="1"/>
</dbReference>
<keyword evidence="5 10" id="KW-0810">Translation regulation</keyword>
<comment type="caution">
    <text evidence="12">The sequence shown here is derived from an EMBL/GenBank/DDBJ whole genome shotgun (WGS) entry which is preliminary data.</text>
</comment>
<dbReference type="Pfam" id="PF00687">
    <property type="entry name" value="Ribosomal_L1"/>
    <property type="match status" value="1"/>
</dbReference>
<dbReference type="Gene3D" id="3.30.190.20">
    <property type="match status" value="1"/>
</dbReference>
<keyword evidence="7 10" id="KW-0689">Ribosomal protein</keyword>
<dbReference type="InterPro" id="IPR023673">
    <property type="entry name" value="Ribosomal_uL1_CS"/>
</dbReference>
<dbReference type="GO" id="GO:0019843">
    <property type="term" value="F:rRNA binding"/>
    <property type="evidence" value="ECO:0007669"/>
    <property type="project" value="UniProtKB-UniRule"/>
</dbReference>
<comment type="function">
    <text evidence="10">Binds directly to 23S rRNA. The L1 stalk is quite mobile in the ribosome, and is involved in E site tRNA release.</text>
</comment>
<evidence type="ECO:0000256" key="9">
    <source>
        <dbReference type="ARBA" id="ARBA00035241"/>
    </source>
</evidence>
<dbReference type="PROSITE" id="PS01199">
    <property type="entry name" value="RIBOSOMAL_L1"/>
    <property type="match status" value="1"/>
</dbReference>
<dbReference type="InterPro" id="IPR023674">
    <property type="entry name" value="Ribosomal_uL1-like"/>
</dbReference>
<dbReference type="PANTHER" id="PTHR36427">
    <property type="entry name" value="54S RIBOSOMAL PROTEIN L1, MITOCHONDRIAL"/>
    <property type="match status" value="1"/>
</dbReference>
<keyword evidence="8 10" id="KW-0687">Ribonucleoprotein</keyword>
<comment type="function">
    <text evidence="10">Protein L1 is also a translational repressor protein, it controls the translation of the L11 operon by binding to its mRNA.</text>
</comment>
<keyword evidence="2 10" id="KW-0678">Repressor</keyword>
<dbReference type="FunFam" id="3.40.50.790:FF:000001">
    <property type="entry name" value="50S ribosomal protein L1"/>
    <property type="match status" value="1"/>
</dbReference>
<name>A0A7V6A3Z6_9BACT</name>
<protein>
    <recommendedName>
        <fullName evidence="9 10">Large ribosomal subunit protein uL1</fullName>
    </recommendedName>
</protein>
<comment type="similarity">
    <text evidence="1 10 11">Belongs to the universal ribosomal protein uL1 family.</text>
</comment>
<dbReference type="GO" id="GO:0006412">
    <property type="term" value="P:translation"/>
    <property type="evidence" value="ECO:0007669"/>
    <property type="project" value="UniProtKB-UniRule"/>
</dbReference>
<evidence type="ECO:0000256" key="3">
    <source>
        <dbReference type="ARBA" id="ARBA00022555"/>
    </source>
</evidence>
<organism evidence="12">
    <name type="scientific">Desulfobacca acetoxidans</name>
    <dbReference type="NCBI Taxonomy" id="60893"/>
    <lineage>
        <taxon>Bacteria</taxon>
        <taxon>Pseudomonadati</taxon>
        <taxon>Thermodesulfobacteriota</taxon>
        <taxon>Desulfobaccia</taxon>
        <taxon>Desulfobaccales</taxon>
        <taxon>Desulfobaccaceae</taxon>
        <taxon>Desulfobacca</taxon>
    </lineage>
</organism>
<dbReference type="InterPro" id="IPR016095">
    <property type="entry name" value="Ribosomal_uL1_3-a/b-sand"/>
</dbReference>
<dbReference type="EMBL" id="DTGR01000143">
    <property type="protein sequence ID" value="HHS29837.1"/>
    <property type="molecule type" value="Genomic_DNA"/>
</dbReference>
<evidence type="ECO:0000256" key="4">
    <source>
        <dbReference type="ARBA" id="ARBA00022730"/>
    </source>
</evidence>
<dbReference type="GO" id="GO:0000049">
    <property type="term" value="F:tRNA binding"/>
    <property type="evidence" value="ECO:0007669"/>
    <property type="project" value="UniProtKB-KW"/>
</dbReference>
<evidence type="ECO:0000256" key="7">
    <source>
        <dbReference type="ARBA" id="ARBA00022980"/>
    </source>
</evidence>
<keyword evidence="6 10" id="KW-0694">RNA-binding</keyword>
<reference evidence="12" key="1">
    <citation type="journal article" date="2020" name="mSystems">
        <title>Genome- and Community-Level Interaction Insights into Carbon Utilization and Element Cycling Functions of Hydrothermarchaeota in Hydrothermal Sediment.</title>
        <authorList>
            <person name="Zhou Z."/>
            <person name="Liu Y."/>
            <person name="Xu W."/>
            <person name="Pan J."/>
            <person name="Luo Z.H."/>
            <person name="Li M."/>
        </authorList>
    </citation>
    <scope>NUCLEOTIDE SEQUENCE [LARGE SCALE GENOMIC DNA]</scope>
    <source>
        <strain evidence="12">SpSt-767</strain>
    </source>
</reference>
<dbReference type="GO" id="GO:0006417">
    <property type="term" value="P:regulation of translation"/>
    <property type="evidence" value="ECO:0007669"/>
    <property type="project" value="UniProtKB-KW"/>
</dbReference>
<proteinExistence type="inferred from homology"/>
<evidence type="ECO:0000313" key="12">
    <source>
        <dbReference type="EMBL" id="HHS29837.1"/>
    </source>
</evidence>
<dbReference type="GO" id="GO:0003735">
    <property type="term" value="F:structural constituent of ribosome"/>
    <property type="evidence" value="ECO:0007669"/>
    <property type="project" value="InterPro"/>
</dbReference>
<evidence type="ECO:0000256" key="8">
    <source>
        <dbReference type="ARBA" id="ARBA00023274"/>
    </source>
</evidence>
<evidence type="ECO:0000256" key="1">
    <source>
        <dbReference type="ARBA" id="ARBA00010531"/>
    </source>
</evidence>
<dbReference type="Gene3D" id="3.40.50.790">
    <property type="match status" value="1"/>
</dbReference>
<dbReference type="AlphaFoldDB" id="A0A7V6A3Z6"/>
<accession>A0A7V6A3Z6</accession>
<dbReference type="PIRSF" id="PIRSF002155">
    <property type="entry name" value="Ribosomal_L1"/>
    <property type="match status" value="1"/>
</dbReference>
<dbReference type="NCBIfam" id="TIGR01169">
    <property type="entry name" value="rplA_bact"/>
    <property type="match status" value="1"/>
</dbReference>
<evidence type="ECO:0000256" key="11">
    <source>
        <dbReference type="RuleBase" id="RU000659"/>
    </source>
</evidence>
<evidence type="ECO:0000256" key="10">
    <source>
        <dbReference type="HAMAP-Rule" id="MF_01318"/>
    </source>
</evidence>
<keyword evidence="4 10" id="KW-0699">rRNA-binding</keyword>
<dbReference type="SUPFAM" id="SSF56808">
    <property type="entry name" value="Ribosomal protein L1"/>
    <property type="match status" value="1"/>
</dbReference>
<dbReference type="HAMAP" id="MF_01318_B">
    <property type="entry name" value="Ribosomal_uL1_B"/>
    <property type="match status" value="1"/>
</dbReference>
<keyword evidence="3 10" id="KW-0820">tRNA-binding</keyword>
<evidence type="ECO:0000256" key="5">
    <source>
        <dbReference type="ARBA" id="ARBA00022845"/>
    </source>
</evidence>
<evidence type="ECO:0000256" key="2">
    <source>
        <dbReference type="ARBA" id="ARBA00022491"/>
    </source>
</evidence>
<dbReference type="PANTHER" id="PTHR36427:SF3">
    <property type="entry name" value="LARGE RIBOSOMAL SUBUNIT PROTEIN UL1M"/>
    <property type="match status" value="1"/>
</dbReference>
<dbReference type="GO" id="GO:0022625">
    <property type="term" value="C:cytosolic large ribosomal subunit"/>
    <property type="evidence" value="ECO:0007669"/>
    <property type="project" value="TreeGrafter"/>
</dbReference>
<sequence length="237" mass="25308">MAKHGKRYRQVAEKIKSGERYLFQDAVNLALETASAKFDETLDAAVQLGVNPRHADQMVRGAVVLPHGLGKTVRVLVFAKGEKEQEARDAGADIVGAEDLIAKIQGGWLEFDKAVATPDLMGQVGKIGKILGPRGLMPNVKVGTVTFDVAKAVNDLKGGKVDFRVDRAGVVHAPLGKVSFGAEKLLVNLAVFMDQLVRLKPATSKGTYLVGIHLSTTMGPGIAVDTSDVKNLVRMLS</sequence>
<comment type="subunit">
    <text evidence="10">Part of the 50S ribosomal subunit.</text>
</comment>
<gene>
    <name evidence="10" type="primary">rplA</name>
    <name evidence="12" type="ORF">ENV52_09085</name>
</gene>
<dbReference type="InterPro" id="IPR028364">
    <property type="entry name" value="Ribosomal_uL1/biogenesis"/>
</dbReference>
<dbReference type="InterPro" id="IPR005878">
    <property type="entry name" value="Ribosom_uL1_bac-type"/>
</dbReference>